<protein>
    <recommendedName>
        <fullName evidence="1">HTH marR-type domain-containing protein</fullName>
    </recommendedName>
</protein>
<dbReference type="Proteomes" id="UP000028542">
    <property type="component" value="Unassembled WGS sequence"/>
</dbReference>
<gene>
    <name evidence="2" type="ORF">IO99_17055</name>
</gene>
<dbReference type="Gene3D" id="1.10.10.10">
    <property type="entry name" value="Winged helix-like DNA-binding domain superfamily/Winged helix DNA-binding domain"/>
    <property type="match status" value="1"/>
</dbReference>
<dbReference type="SUPFAM" id="SSF46785">
    <property type="entry name" value="Winged helix' DNA-binding domain"/>
    <property type="match status" value="1"/>
</dbReference>
<dbReference type="PANTHER" id="PTHR33164">
    <property type="entry name" value="TRANSCRIPTIONAL REGULATOR, MARR FAMILY"/>
    <property type="match status" value="1"/>
</dbReference>
<evidence type="ECO:0000313" key="3">
    <source>
        <dbReference type="Proteomes" id="UP000028542"/>
    </source>
</evidence>
<evidence type="ECO:0000259" key="1">
    <source>
        <dbReference type="PROSITE" id="PS50995"/>
    </source>
</evidence>
<dbReference type="eggNOG" id="COG1846">
    <property type="taxonomic scope" value="Bacteria"/>
</dbReference>
<organism evidence="2 3">
    <name type="scientific">Clostridium sulfidigenes</name>
    <dbReference type="NCBI Taxonomy" id="318464"/>
    <lineage>
        <taxon>Bacteria</taxon>
        <taxon>Bacillati</taxon>
        <taxon>Bacillota</taxon>
        <taxon>Clostridia</taxon>
        <taxon>Eubacteriales</taxon>
        <taxon>Clostridiaceae</taxon>
        <taxon>Clostridium</taxon>
    </lineage>
</organism>
<dbReference type="PROSITE" id="PS50995">
    <property type="entry name" value="HTH_MARR_2"/>
    <property type="match status" value="1"/>
</dbReference>
<dbReference type="InterPro" id="IPR011991">
    <property type="entry name" value="ArsR-like_HTH"/>
</dbReference>
<accession>A0A084J7X6</accession>
<comment type="caution">
    <text evidence="2">The sequence shown here is derived from an EMBL/GenBank/DDBJ whole genome shotgun (WGS) entry which is preliminary data.</text>
</comment>
<sequence>MDEKNLTKLSEDFFLLMMLLHKKIIKLEDFMKNTVVPPSHVKVVFYLAQNGPSSVSSIARDLCISKPNMTPIIDKLLECGYVNRYEDPKDRRVIRIEITEKAHEVFKIKKDLMKSFLKEKLSVLPDEDLISLSGAISEFKRVMSKIN</sequence>
<dbReference type="InterPro" id="IPR036388">
    <property type="entry name" value="WH-like_DNA-bd_sf"/>
</dbReference>
<dbReference type="PRINTS" id="PR00598">
    <property type="entry name" value="HTHMARR"/>
</dbReference>
<dbReference type="CDD" id="cd00090">
    <property type="entry name" value="HTH_ARSR"/>
    <property type="match status" value="1"/>
</dbReference>
<dbReference type="SMART" id="SM00347">
    <property type="entry name" value="HTH_MARR"/>
    <property type="match status" value="1"/>
</dbReference>
<dbReference type="GO" id="GO:0006950">
    <property type="term" value="P:response to stress"/>
    <property type="evidence" value="ECO:0007669"/>
    <property type="project" value="TreeGrafter"/>
</dbReference>
<proteinExistence type="predicted"/>
<evidence type="ECO:0000313" key="2">
    <source>
        <dbReference type="EMBL" id="KEZ85060.1"/>
    </source>
</evidence>
<name>A0A084J7X6_9CLOT</name>
<dbReference type="EMBL" id="JPMD01000047">
    <property type="protein sequence ID" value="KEZ85060.1"/>
    <property type="molecule type" value="Genomic_DNA"/>
</dbReference>
<dbReference type="GO" id="GO:0003700">
    <property type="term" value="F:DNA-binding transcription factor activity"/>
    <property type="evidence" value="ECO:0007669"/>
    <property type="project" value="InterPro"/>
</dbReference>
<dbReference type="InterPro" id="IPR036390">
    <property type="entry name" value="WH_DNA-bd_sf"/>
</dbReference>
<dbReference type="InterPro" id="IPR000835">
    <property type="entry name" value="HTH_MarR-typ"/>
</dbReference>
<dbReference type="PANTHER" id="PTHR33164:SF96">
    <property type="entry name" value="MARR-FAMILY TRANSCRIPTIONAL REGULATOR"/>
    <property type="match status" value="1"/>
</dbReference>
<keyword evidence="3" id="KW-1185">Reference proteome</keyword>
<reference evidence="2 3" key="1">
    <citation type="submission" date="2014-07" db="EMBL/GenBank/DDBJ databases">
        <title>Draft genome of Clostridium sulfidigenes 113A isolated from sediments associated with methane hydrate from Krishna Godavari basin.</title>
        <authorList>
            <person name="Honkalas V.S."/>
            <person name="Dabir A.P."/>
            <person name="Arora P."/>
            <person name="Dhakephalkar P.K."/>
        </authorList>
    </citation>
    <scope>NUCLEOTIDE SEQUENCE [LARGE SCALE GENOMIC DNA]</scope>
    <source>
        <strain evidence="2 3">113A</strain>
    </source>
</reference>
<dbReference type="InterPro" id="IPR039422">
    <property type="entry name" value="MarR/SlyA-like"/>
</dbReference>
<feature type="domain" description="HTH marR-type" evidence="1">
    <location>
        <begin position="10"/>
        <end position="147"/>
    </location>
</feature>
<dbReference type="STRING" id="318464.IO99_17055"/>
<dbReference type="AlphaFoldDB" id="A0A084J7X6"/>
<dbReference type="RefSeq" id="WP_035135338.1">
    <property type="nucleotide sequence ID" value="NZ_JPMD01000047.1"/>
</dbReference>
<dbReference type="Pfam" id="PF01047">
    <property type="entry name" value="MarR"/>
    <property type="match status" value="1"/>
</dbReference>